<accession>T1GPH0</accession>
<organism evidence="1 2">
    <name type="scientific">Megaselia scalaris</name>
    <name type="common">Humpbacked fly</name>
    <name type="synonym">Phora scalaris</name>
    <dbReference type="NCBI Taxonomy" id="36166"/>
    <lineage>
        <taxon>Eukaryota</taxon>
        <taxon>Metazoa</taxon>
        <taxon>Ecdysozoa</taxon>
        <taxon>Arthropoda</taxon>
        <taxon>Hexapoda</taxon>
        <taxon>Insecta</taxon>
        <taxon>Pterygota</taxon>
        <taxon>Neoptera</taxon>
        <taxon>Endopterygota</taxon>
        <taxon>Diptera</taxon>
        <taxon>Brachycera</taxon>
        <taxon>Muscomorpha</taxon>
        <taxon>Platypezoidea</taxon>
        <taxon>Phoridae</taxon>
        <taxon>Megaseliini</taxon>
        <taxon>Megaselia</taxon>
    </lineage>
</organism>
<dbReference type="EMBL" id="CAQQ02105432">
    <property type="status" value="NOT_ANNOTATED_CDS"/>
    <property type="molecule type" value="Genomic_DNA"/>
</dbReference>
<dbReference type="EnsemblMetazoa" id="MESCA005500-RA">
    <property type="protein sequence ID" value="MESCA005500-PA"/>
    <property type="gene ID" value="MESCA005500"/>
</dbReference>
<reference evidence="1" key="2">
    <citation type="submission" date="2015-06" db="UniProtKB">
        <authorList>
            <consortium name="EnsemblMetazoa"/>
        </authorList>
    </citation>
    <scope>IDENTIFICATION</scope>
</reference>
<dbReference type="Proteomes" id="UP000015102">
    <property type="component" value="Unassembled WGS sequence"/>
</dbReference>
<dbReference type="HOGENOM" id="CLU_2545201_0_0_1"/>
<dbReference type="EMBL" id="CAQQ02105434">
    <property type="status" value="NOT_ANNOTATED_CDS"/>
    <property type="molecule type" value="Genomic_DNA"/>
</dbReference>
<dbReference type="AlphaFoldDB" id="T1GPH0"/>
<keyword evidence="2" id="KW-1185">Reference proteome</keyword>
<evidence type="ECO:0000313" key="2">
    <source>
        <dbReference type="Proteomes" id="UP000015102"/>
    </source>
</evidence>
<evidence type="ECO:0000313" key="1">
    <source>
        <dbReference type="EnsemblMetazoa" id="MESCA005500-PA"/>
    </source>
</evidence>
<sequence>MHKRRLTSGQTTKPFDGYFTHGALHISFANTTSQYDLESKSIDFGYVGGFGLAVGTEKVYMAIVHGHEMDNEIKVASWKPRTM</sequence>
<protein>
    <submittedName>
        <fullName evidence="1">Uncharacterized protein</fullName>
    </submittedName>
</protein>
<name>T1GPH0_MEGSC</name>
<proteinExistence type="predicted"/>
<dbReference type="EMBL" id="CAQQ02105433">
    <property type="status" value="NOT_ANNOTATED_CDS"/>
    <property type="molecule type" value="Genomic_DNA"/>
</dbReference>
<reference evidence="2" key="1">
    <citation type="submission" date="2013-02" db="EMBL/GenBank/DDBJ databases">
        <authorList>
            <person name="Hughes D."/>
        </authorList>
    </citation>
    <scope>NUCLEOTIDE SEQUENCE</scope>
    <source>
        <strain>Durham</strain>
        <strain evidence="2">NC isolate 2 -- Noor lab</strain>
    </source>
</reference>